<feature type="region of interest" description="Disordered" evidence="3">
    <location>
        <begin position="197"/>
        <end position="234"/>
    </location>
</feature>
<feature type="compositionally biased region" description="Basic and acidic residues" evidence="3">
    <location>
        <begin position="500"/>
        <end position="541"/>
    </location>
</feature>
<gene>
    <name evidence="5" type="ORF">SAMEA4029009_CIC11G00000002567</name>
</gene>
<feature type="region of interest" description="Disordered" evidence="3">
    <location>
        <begin position="583"/>
        <end position="625"/>
    </location>
</feature>
<sequence length="1849" mass="206990">MLNSPSFVFYFFLLTPTDSVDLLLKEMGTLAFNDPANIIDPLLDAPSPTKPLSVQNHKNQKNDRDCNSSSDTYVSDHDALAHAHLTSFEHNLETPDEAANFWMNDSQLGPENHRIEDGMDKFEDFDAKSRQTVLPSKSIMKSTGTPSTSPKKSVAFPEQSNLETLHHYTPTTDHENSPTLEVLSSLIHMWSEMDKNDQVTDSTNASPPPVPPPHTSNTITGLLSPQNDEDEAENDDVDISVLSEYRLSHKNYSNLSLNEKLDIFLNNSSHAAQDDLDDHLEKLNLAKKEETDLNIHHLSFQLDDQREKLENPLNVLHKTQEVRLRSAGSSQSSLQSLMDSNRQLNYNSIAALSSGIQLNDGIKGFSDAIAGLIIPSTDIPDLQRDSSPEILTFDVKRSSMIESNSEEEVFQDSFDHSYNLTEKSIMNLLNSASQVNLPIATTNVNAVEKIPSTHVHLENSLERKIKQEPNTSLVRSDSQSTHTAKPLATGILESNTNVKAEPREIEVKSEPEEPLVKQESDSEDEWAAKEEPTEGNVKEEPQETLNDVQRLPLIKTEEISREVNDSLSFTVKVEVPLNRSFDKSTTIDNSENIEDNENSENNAIHENKGTRISESTNYSEHSHSEDPALHDLLLQVPVRHHAFEMNSSADLEVSEAASIAQADVAYRSSRQVRLVTSNLPSPKDAGPAAISDEIESSNDGDIDEDTDNISHVKLETIHHSNVAMPSNEKLSHNSSASDLFEDTSEELLGKTLAPLKIDHGSTPNLVVLSTPDLDMDGSFKVQKETSTNAKNERSLEERSDIRVNDKLMVKQEDHDNSVLANSSNILPPLHLMPPPSASVARFLDPTSTFEESLSAEHDKDKKNIDYLSIWHLQLQKRKHQLPRAPLSYQVPNLQNYNTSDLSNGNTYHIPASLKLKKFKEVNLVSKRVVSPGFEDLQVSGFLPEISQTSGLEGHFKSLMHSQTIQSDLSTSVASHKVERRRSLGMQNVLSQIDDPSVEEPPAPGPIPKKSHSIHNTLRPVSVTMQEVPKPQTTVKKSKFHVPTFEIKRSNSKLSPKNFYNDIFEDIARPTIKASGMKTLPSMDREDVKRILQMKQAMSHEEYANLKLVGTRKRSVIQEPEDNYDKFQQLASVHCESLTSSSDPNKRRSQLSHVMGELQSVPVAIESKDQILNDLSIFQLKSDSIFESPKSAEEISTPVRIIPVKKQDQLTFPDPDPELISNAGFSPQQDRNTINDELHSREIPQKPSNVVTSTDSGPMTAATQSPFKDEVITEASIEDSDSQTALVQPVEPATQDHQVQIHQRRLLGPVLANVLSPLPPIQGMRGPLRPPANAPIHAPLEDPIQHVIQKSEPVAMEEIKTPTETDLRSQRNINGTVPMKPSAKIHVVKASNTPPQKNTPKSSPIKINSSPVRLVKNGDEVTGVVLEKPPKMRQTFVGEITNEKIREQVSRHEHALSTVSVPSNVTDDTLLRSEQNSQHRIISDSQGSTVPLSIETDRGKLFLRVVGLKNIALPDVKSRKGSFSITLDNGVHCIKTPNYNLDSLDVLIGKEFELTVGRSLEFILTMKAIYDKPKGTLVEVHEKKVVKSRNRISRLFGSKEIITTTKYVPQEVKDPWQNKFAGDGSFARCYVDLEQYELQITGIARNFNISCFNEWETATIGGKVTQRNPYKIAQLEVKMLFVPKSEPYEILPTSIKSAYESLDELRTESHLIVEGYMHQDGGDCETWKKRWFKLSGTSLIAHSEFSHKTRAKINLAKVVEVIYVDKENVNRSSSNYRNFSDILLVQNAFKIRFANGEIIDFGAANKEEKLRWIRAIQEIVYRNKFRRQTWIQLMQEKNGNSRPRSIVIGN</sequence>
<feature type="region of interest" description="Disordered" evidence="3">
    <location>
        <begin position="468"/>
        <end position="544"/>
    </location>
</feature>
<keyword evidence="2" id="KW-0131">Cell cycle</keyword>
<dbReference type="GO" id="GO:0005525">
    <property type="term" value="F:GTP binding"/>
    <property type="evidence" value="ECO:0007669"/>
    <property type="project" value="TreeGrafter"/>
</dbReference>
<dbReference type="InterPro" id="IPR052007">
    <property type="entry name" value="Bud4"/>
</dbReference>
<evidence type="ECO:0000313" key="5">
    <source>
        <dbReference type="EMBL" id="SGZ55644.1"/>
    </source>
</evidence>
<proteinExistence type="predicted"/>
<evidence type="ECO:0000313" key="6">
    <source>
        <dbReference type="Proteomes" id="UP000182259"/>
    </source>
</evidence>
<dbReference type="Pfam" id="PF00169">
    <property type="entry name" value="PH"/>
    <property type="match status" value="1"/>
</dbReference>
<dbReference type="PROSITE" id="PS50003">
    <property type="entry name" value="PH_DOMAIN"/>
    <property type="match status" value="1"/>
</dbReference>
<dbReference type="SMART" id="SM00233">
    <property type="entry name" value="PH"/>
    <property type="match status" value="1"/>
</dbReference>
<dbReference type="GO" id="GO:0007120">
    <property type="term" value="P:axial cellular bud site selection"/>
    <property type="evidence" value="ECO:0007669"/>
    <property type="project" value="TreeGrafter"/>
</dbReference>
<feature type="region of interest" description="Disordered" evidence="3">
    <location>
        <begin position="677"/>
        <end position="703"/>
    </location>
</feature>
<dbReference type="PANTHER" id="PTHR36100">
    <property type="entry name" value="BUD SITE SELECTION PROTEIN 4"/>
    <property type="match status" value="1"/>
</dbReference>
<feature type="compositionally biased region" description="Acidic residues" evidence="3">
    <location>
        <begin position="692"/>
        <end position="703"/>
    </location>
</feature>
<evidence type="ECO:0000256" key="3">
    <source>
        <dbReference type="SAM" id="MobiDB-lite"/>
    </source>
</evidence>
<dbReference type="EMBL" id="LT635767">
    <property type="protein sequence ID" value="SGZ55644.1"/>
    <property type="molecule type" value="Genomic_DNA"/>
</dbReference>
<keyword evidence="1" id="KW-0132">Cell division</keyword>
<accession>A0A1L0DGJ8</accession>
<dbReference type="GO" id="GO:0000142">
    <property type="term" value="C:cellular bud neck contractile ring"/>
    <property type="evidence" value="ECO:0007669"/>
    <property type="project" value="TreeGrafter"/>
</dbReference>
<evidence type="ECO:0000256" key="1">
    <source>
        <dbReference type="ARBA" id="ARBA00022618"/>
    </source>
</evidence>
<feature type="domain" description="PH" evidence="4">
    <location>
        <begin position="1709"/>
        <end position="1820"/>
    </location>
</feature>
<feature type="region of interest" description="Disordered" evidence="3">
    <location>
        <begin position="137"/>
        <end position="156"/>
    </location>
</feature>
<feature type="compositionally biased region" description="Polar residues" evidence="3">
    <location>
        <begin position="1245"/>
        <end position="1262"/>
    </location>
</feature>
<dbReference type="SUPFAM" id="SSF50729">
    <property type="entry name" value="PH domain-like"/>
    <property type="match status" value="1"/>
</dbReference>
<feature type="compositionally biased region" description="Polar residues" evidence="3">
    <location>
        <begin position="468"/>
        <end position="483"/>
    </location>
</feature>
<organism evidence="5 6">
    <name type="scientific">Sungouiella intermedia</name>
    <dbReference type="NCBI Taxonomy" id="45354"/>
    <lineage>
        <taxon>Eukaryota</taxon>
        <taxon>Fungi</taxon>
        <taxon>Dikarya</taxon>
        <taxon>Ascomycota</taxon>
        <taxon>Saccharomycotina</taxon>
        <taxon>Pichiomycetes</taxon>
        <taxon>Metschnikowiaceae</taxon>
        <taxon>Sungouiella</taxon>
    </lineage>
</organism>
<dbReference type="GO" id="GO:0097271">
    <property type="term" value="P:protein localization to bud neck"/>
    <property type="evidence" value="ECO:0007669"/>
    <property type="project" value="TreeGrafter"/>
</dbReference>
<dbReference type="PANTHER" id="PTHR36100:SF1">
    <property type="entry name" value="BUD SITE SELECTION PROTEIN 4"/>
    <property type="match status" value="1"/>
</dbReference>
<feature type="compositionally biased region" description="Low complexity" evidence="3">
    <location>
        <begin position="141"/>
        <end position="153"/>
    </location>
</feature>
<evidence type="ECO:0000256" key="2">
    <source>
        <dbReference type="ARBA" id="ARBA00023306"/>
    </source>
</evidence>
<dbReference type="InterPro" id="IPR011993">
    <property type="entry name" value="PH-like_dom_sf"/>
</dbReference>
<name>A0A1L0DGJ8_9ASCO</name>
<feature type="region of interest" description="Disordered" evidence="3">
    <location>
        <begin position="43"/>
        <end position="72"/>
    </location>
</feature>
<reference evidence="5 6" key="1">
    <citation type="submission" date="2016-10" db="EMBL/GenBank/DDBJ databases">
        <authorList>
            <person name="de Groot N.N."/>
        </authorList>
    </citation>
    <scope>NUCLEOTIDE SEQUENCE [LARGE SCALE GENOMIC DNA]</scope>
    <source>
        <strain evidence="5 6">PYCC 4715</strain>
    </source>
</reference>
<dbReference type="Proteomes" id="UP000182259">
    <property type="component" value="Chromosome IV"/>
</dbReference>
<dbReference type="Gene3D" id="2.30.29.30">
    <property type="entry name" value="Pleckstrin-homology domain (PH domain)/Phosphotyrosine-binding domain (PTB)"/>
    <property type="match status" value="1"/>
</dbReference>
<feature type="region of interest" description="Disordered" evidence="3">
    <location>
        <begin position="993"/>
        <end position="1012"/>
    </location>
</feature>
<evidence type="ECO:0000259" key="4">
    <source>
        <dbReference type="PROSITE" id="PS50003"/>
    </source>
</evidence>
<feature type="compositionally biased region" description="Polar residues" evidence="3">
    <location>
        <begin position="215"/>
        <end position="226"/>
    </location>
</feature>
<feature type="region of interest" description="Disordered" evidence="3">
    <location>
        <begin position="1237"/>
        <end position="1262"/>
    </location>
</feature>
<dbReference type="CDD" id="cd13278">
    <property type="entry name" value="PH_Bud4"/>
    <property type="match status" value="1"/>
</dbReference>
<dbReference type="InterPro" id="IPR001849">
    <property type="entry name" value="PH_domain"/>
</dbReference>
<protein>
    <submittedName>
        <fullName evidence="5">CIC11C00000002567</fullName>
    </submittedName>
</protein>